<feature type="compositionally biased region" description="Acidic residues" evidence="1">
    <location>
        <begin position="59"/>
        <end position="131"/>
    </location>
</feature>
<dbReference type="EMBL" id="DVHM01000136">
    <property type="protein sequence ID" value="HIR71295.1"/>
    <property type="molecule type" value="Genomic_DNA"/>
</dbReference>
<feature type="compositionally biased region" description="Basic and acidic residues" evidence="1">
    <location>
        <begin position="137"/>
        <end position="159"/>
    </location>
</feature>
<reference evidence="2" key="1">
    <citation type="submission" date="2020-10" db="EMBL/GenBank/DDBJ databases">
        <authorList>
            <person name="Gilroy R."/>
        </authorList>
    </citation>
    <scope>NUCLEOTIDE SEQUENCE</scope>
    <source>
        <strain evidence="2">ChiSjej5B23-6657</strain>
    </source>
</reference>
<evidence type="ECO:0000313" key="3">
    <source>
        <dbReference type="Proteomes" id="UP000823912"/>
    </source>
</evidence>
<name>A0A9D1EAE5_9FIRM</name>
<gene>
    <name evidence="2" type="ORF">IAA55_08440</name>
</gene>
<reference evidence="2" key="2">
    <citation type="journal article" date="2021" name="PeerJ">
        <title>Extensive microbial diversity within the chicken gut microbiome revealed by metagenomics and culture.</title>
        <authorList>
            <person name="Gilroy R."/>
            <person name="Ravi A."/>
            <person name="Getino M."/>
            <person name="Pursley I."/>
            <person name="Horton D.L."/>
            <person name="Alikhan N.F."/>
            <person name="Baker D."/>
            <person name="Gharbi K."/>
            <person name="Hall N."/>
            <person name="Watson M."/>
            <person name="Adriaenssens E.M."/>
            <person name="Foster-Nyarko E."/>
            <person name="Jarju S."/>
            <person name="Secka A."/>
            <person name="Antonio M."/>
            <person name="Oren A."/>
            <person name="Chaudhuri R.R."/>
            <person name="La Ragione R."/>
            <person name="Hildebrand F."/>
            <person name="Pallen M.J."/>
        </authorList>
    </citation>
    <scope>NUCLEOTIDE SEQUENCE</scope>
    <source>
        <strain evidence="2">ChiSjej5B23-6657</strain>
    </source>
</reference>
<accession>A0A9D1EAE5</accession>
<sequence>MGFLDQMAKAAALGMAVEMSKNKKGKPDPYKAAGIAAGMGYTALSDRASLGAMLGSEGAFDDVPPDDGYEDELAYGEAEDGMEDFTDDGFDDSIWDNEDDEDWDEDEDWEDDEDEEEDFDEDDPGSDEENDQSAAEEAVRREREREKRLAEWEAERQQRLEERRQELEAAKKDKKIYHYCSVVFGDDFHPYHYRTEDTSLKIGDKVLVPAGKENEECIATVVSVEEHTRLTVPFPLNKTKFIIAKYTEEEK</sequence>
<organism evidence="2 3">
    <name type="scientific">Candidatus Pullilachnospira gallistercoris</name>
    <dbReference type="NCBI Taxonomy" id="2840911"/>
    <lineage>
        <taxon>Bacteria</taxon>
        <taxon>Bacillati</taxon>
        <taxon>Bacillota</taxon>
        <taxon>Clostridia</taxon>
        <taxon>Lachnospirales</taxon>
        <taxon>Lachnospiraceae</taxon>
        <taxon>Lachnospiraceae incertae sedis</taxon>
        <taxon>Candidatus Pullilachnospira</taxon>
    </lineage>
</organism>
<evidence type="ECO:0000313" key="2">
    <source>
        <dbReference type="EMBL" id="HIR71295.1"/>
    </source>
</evidence>
<evidence type="ECO:0000256" key="1">
    <source>
        <dbReference type="SAM" id="MobiDB-lite"/>
    </source>
</evidence>
<dbReference type="AlphaFoldDB" id="A0A9D1EAE5"/>
<comment type="caution">
    <text evidence="2">The sequence shown here is derived from an EMBL/GenBank/DDBJ whole genome shotgun (WGS) entry which is preliminary data.</text>
</comment>
<proteinExistence type="predicted"/>
<feature type="region of interest" description="Disordered" evidence="1">
    <location>
        <begin position="55"/>
        <end position="159"/>
    </location>
</feature>
<protein>
    <submittedName>
        <fullName evidence="2">Uncharacterized protein</fullName>
    </submittedName>
</protein>
<dbReference type="Proteomes" id="UP000823912">
    <property type="component" value="Unassembled WGS sequence"/>
</dbReference>